<dbReference type="Pfam" id="PF00072">
    <property type="entry name" value="Response_reg"/>
    <property type="match status" value="1"/>
</dbReference>
<dbReference type="SMART" id="SM00448">
    <property type="entry name" value="REC"/>
    <property type="match status" value="1"/>
</dbReference>
<proteinExistence type="predicted"/>
<dbReference type="PANTHER" id="PTHR44591:SF14">
    <property type="entry name" value="PROTEIN PILG"/>
    <property type="match status" value="1"/>
</dbReference>
<dbReference type="Proteomes" id="UP000839052">
    <property type="component" value="Chromosome"/>
</dbReference>
<keyword evidence="2" id="KW-0902">Two-component regulatory system</keyword>
<dbReference type="Pfam" id="PF02954">
    <property type="entry name" value="HTH_8"/>
    <property type="match status" value="1"/>
</dbReference>
<reference evidence="5 6" key="1">
    <citation type="submission" date="2021-10" db="EMBL/GenBank/DDBJ databases">
        <authorList>
            <person name="Koch H."/>
        </authorList>
    </citation>
    <scope>NUCLEOTIDE SEQUENCE [LARGE SCALE GENOMIC DNA]</scope>
    <source>
        <strain evidence="5">6680</strain>
    </source>
</reference>
<evidence type="ECO:0000313" key="6">
    <source>
        <dbReference type="Proteomes" id="UP000839052"/>
    </source>
</evidence>
<evidence type="ECO:0000256" key="1">
    <source>
        <dbReference type="ARBA" id="ARBA00022553"/>
    </source>
</evidence>
<dbReference type="PRINTS" id="PR01590">
    <property type="entry name" value="HTHFIS"/>
</dbReference>
<evidence type="ECO:0000259" key="4">
    <source>
        <dbReference type="PROSITE" id="PS50110"/>
    </source>
</evidence>
<dbReference type="Gene3D" id="1.10.10.60">
    <property type="entry name" value="Homeodomain-like"/>
    <property type="match status" value="1"/>
</dbReference>
<dbReference type="InterPro" id="IPR009057">
    <property type="entry name" value="Homeodomain-like_sf"/>
</dbReference>
<accession>A0ABM8Z0N0</accession>
<organism evidence="5 6">
    <name type="scientific">Candidatus Nitrotoga arctica</name>
    <dbReference type="NCBI Taxonomy" id="453162"/>
    <lineage>
        <taxon>Bacteria</taxon>
        <taxon>Pseudomonadati</taxon>
        <taxon>Pseudomonadota</taxon>
        <taxon>Betaproteobacteria</taxon>
        <taxon>Nitrosomonadales</taxon>
        <taxon>Gallionellaceae</taxon>
        <taxon>Candidatus Nitrotoga</taxon>
    </lineage>
</organism>
<dbReference type="InterPro" id="IPR002197">
    <property type="entry name" value="HTH_Fis"/>
</dbReference>
<dbReference type="RefSeq" id="WP_239797189.1">
    <property type="nucleotide sequence ID" value="NZ_OU912926.1"/>
</dbReference>
<evidence type="ECO:0000256" key="2">
    <source>
        <dbReference type="ARBA" id="ARBA00023012"/>
    </source>
</evidence>
<gene>
    <name evidence="5" type="primary">actR</name>
    <name evidence="5" type="ORF">NTG6680_2164</name>
</gene>
<name>A0ABM8Z0N0_9PROT</name>
<feature type="domain" description="Response regulatory" evidence="4">
    <location>
        <begin position="15"/>
        <end position="129"/>
    </location>
</feature>
<keyword evidence="6" id="KW-1185">Reference proteome</keyword>
<dbReference type="SUPFAM" id="SSF46689">
    <property type="entry name" value="Homeodomain-like"/>
    <property type="match status" value="1"/>
</dbReference>
<dbReference type="SUPFAM" id="SSF52172">
    <property type="entry name" value="CheY-like"/>
    <property type="match status" value="1"/>
</dbReference>
<evidence type="ECO:0000313" key="5">
    <source>
        <dbReference type="EMBL" id="CAG9933413.1"/>
    </source>
</evidence>
<dbReference type="Gene3D" id="3.40.50.2300">
    <property type="match status" value="1"/>
</dbReference>
<protein>
    <submittedName>
        <fullName evidence="5">Acid tolerance regulatory protein ActR</fullName>
    </submittedName>
</protein>
<dbReference type="InterPro" id="IPR050595">
    <property type="entry name" value="Bact_response_regulator"/>
</dbReference>
<dbReference type="EMBL" id="OU912926">
    <property type="protein sequence ID" value="CAG9933413.1"/>
    <property type="molecule type" value="Genomic_DNA"/>
</dbReference>
<dbReference type="CDD" id="cd17563">
    <property type="entry name" value="REC_RegA-like"/>
    <property type="match status" value="1"/>
</dbReference>
<dbReference type="PROSITE" id="PS50110">
    <property type="entry name" value="RESPONSE_REGULATORY"/>
    <property type="match status" value="1"/>
</dbReference>
<sequence length="190" mass="20923">MTLPELKNSLPHTRKLLLVDDDVTYCRVLAQALSRRGFAVSVAKDVNEAIQMIAQNLPTHAVIDLKMPGPSGLTLVAYLKERNFDARIVVLTGYSSIATAVEAVKLGATYYLAKPADADEIVAAFDHQPGIAEAVIKTKRMSVDRLEWEHLQKVLADCGGNISAAARMLDMHRRTLQRKLQKHPNPERGG</sequence>
<keyword evidence="1 3" id="KW-0597">Phosphoprotein</keyword>
<dbReference type="InterPro" id="IPR011006">
    <property type="entry name" value="CheY-like_superfamily"/>
</dbReference>
<feature type="modified residue" description="4-aspartylphosphate" evidence="3">
    <location>
        <position position="64"/>
    </location>
</feature>
<evidence type="ECO:0000256" key="3">
    <source>
        <dbReference type="PROSITE-ProRule" id="PRU00169"/>
    </source>
</evidence>
<dbReference type="InterPro" id="IPR001789">
    <property type="entry name" value="Sig_transdc_resp-reg_receiver"/>
</dbReference>
<dbReference type="PANTHER" id="PTHR44591">
    <property type="entry name" value="STRESS RESPONSE REGULATOR PROTEIN 1"/>
    <property type="match status" value="1"/>
</dbReference>